<dbReference type="InterPro" id="IPR027396">
    <property type="entry name" value="DsrEFH-like"/>
</dbReference>
<accession>A0A3D2X3P3</accession>
<dbReference type="AlphaFoldDB" id="A0A3D2X3P3"/>
<dbReference type="Pfam" id="PF01206">
    <property type="entry name" value="TusA"/>
    <property type="match status" value="1"/>
</dbReference>
<dbReference type="PROSITE" id="PS01148">
    <property type="entry name" value="UPF0033"/>
    <property type="match status" value="1"/>
</dbReference>
<evidence type="ECO:0000259" key="3">
    <source>
        <dbReference type="PROSITE" id="PS01148"/>
    </source>
</evidence>
<keyword evidence="4" id="KW-0808">Transferase</keyword>
<dbReference type="PANTHER" id="PTHR33279">
    <property type="entry name" value="SULFUR CARRIER PROTEIN YEDF-RELATED"/>
    <property type="match status" value="1"/>
</dbReference>
<dbReference type="SUPFAM" id="SSF64307">
    <property type="entry name" value="SirA-like"/>
    <property type="match status" value="1"/>
</dbReference>
<dbReference type="PANTHER" id="PTHR33279:SF6">
    <property type="entry name" value="SULFUR CARRIER PROTEIN YEDF-RELATED"/>
    <property type="match status" value="1"/>
</dbReference>
<dbReference type="InterPro" id="IPR001455">
    <property type="entry name" value="TusA-like"/>
</dbReference>
<organism evidence="4 5">
    <name type="scientific">Lachnoclostridium phytofermentans</name>
    <dbReference type="NCBI Taxonomy" id="66219"/>
    <lineage>
        <taxon>Bacteria</taxon>
        <taxon>Bacillati</taxon>
        <taxon>Bacillota</taxon>
        <taxon>Clostridia</taxon>
        <taxon>Lachnospirales</taxon>
        <taxon>Lachnospiraceae</taxon>
    </lineage>
</organism>
<dbReference type="Proteomes" id="UP000262969">
    <property type="component" value="Unassembled WGS sequence"/>
</dbReference>
<protein>
    <submittedName>
        <fullName evidence="4">Sulfurtransferase-like selenium metabolism protein YedF</fullName>
    </submittedName>
</protein>
<dbReference type="Gene3D" id="3.30.110.40">
    <property type="entry name" value="TusA-like domain"/>
    <property type="match status" value="1"/>
</dbReference>
<gene>
    <name evidence="4" type="primary">yedF</name>
    <name evidence="4" type="ORF">DHW61_04195</name>
</gene>
<dbReference type="InterPro" id="IPR019870">
    <property type="entry name" value="Se_metab_YedF"/>
</dbReference>
<dbReference type="InterPro" id="IPR036868">
    <property type="entry name" value="TusA-like_sf"/>
</dbReference>
<evidence type="ECO:0000313" key="5">
    <source>
        <dbReference type="Proteomes" id="UP000262969"/>
    </source>
</evidence>
<evidence type="ECO:0000313" key="4">
    <source>
        <dbReference type="EMBL" id="HCL01606.1"/>
    </source>
</evidence>
<dbReference type="EMBL" id="DPVV01000146">
    <property type="protein sequence ID" value="HCL01606.1"/>
    <property type="molecule type" value="Genomic_DNA"/>
</dbReference>
<dbReference type="NCBIfam" id="TIGR03527">
    <property type="entry name" value="selenium_YedF"/>
    <property type="match status" value="1"/>
</dbReference>
<feature type="domain" description="UPF0033" evidence="3">
    <location>
        <begin position="5"/>
        <end position="29"/>
    </location>
</feature>
<feature type="region of interest" description="Disordered" evidence="2">
    <location>
        <begin position="85"/>
        <end position="111"/>
    </location>
</feature>
<proteinExistence type="inferred from homology"/>
<evidence type="ECO:0000256" key="1">
    <source>
        <dbReference type="ARBA" id="ARBA00008984"/>
    </source>
</evidence>
<dbReference type="SUPFAM" id="SSF75169">
    <property type="entry name" value="DsrEFH-like"/>
    <property type="match status" value="1"/>
</dbReference>
<comment type="caution">
    <text evidence="4">The sequence shown here is derived from an EMBL/GenBank/DDBJ whole genome shotgun (WGS) entry which is preliminary data.</text>
</comment>
<evidence type="ECO:0000256" key="2">
    <source>
        <dbReference type="SAM" id="MobiDB-lite"/>
    </source>
</evidence>
<sequence>MRKSIDARGMQCPLPVIETKKALKDLTDGMVEVFVDNEIAVQNLAKMAKQMKLKFSSEKIAQDHYAISIEIANQEKVVVNHQNNNSNQDVQTNASQDVQSNPSHNVQSNSSQEVTLVSTKELCNPDTREESTIIVLSSDHMGEGSEQLGKTLMKGFIYALTELEKLPEKIILYNGGAKLSVEGSDSLQDLKLLESQGVEILTCGTCLNFYEISEKLSVGSVTNMYAIAEMMMNASKIIKP</sequence>
<name>A0A3D2X3P3_9FIRM</name>
<dbReference type="GO" id="GO:0016740">
    <property type="term" value="F:transferase activity"/>
    <property type="evidence" value="ECO:0007669"/>
    <property type="project" value="UniProtKB-KW"/>
</dbReference>
<reference evidence="4 5" key="1">
    <citation type="journal article" date="2018" name="Nat. Biotechnol.">
        <title>A standardized bacterial taxonomy based on genome phylogeny substantially revises the tree of life.</title>
        <authorList>
            <person name="Parks D.H."/>
            <person name="Chuvochina M."/>
            <person name="Waite D.W."/>
            <person name="Rinke C."/>
            <person name="Skarshewski A."/>
            <person name="Chaumeil P.A."/>
            <person name="Hugenholtz P."/>
        </authorList>
    </citation>
    <scope>NUCLEOTIDE SEQUENCE [LARGE SCALE GENOMIC DNA]</scope>
    <source>
        <strain evidence="4">UBA11728</strain>
    </source>
</reference>
<feature type="compositionally biased region" description="Polar residues" evidence="2">
    <location>
        <begin position="92"/>
        <end position="111"/>
    </location>
</feature>
<comment type="similarity">
    <text evidence="1">Belongs to the sulfur carrier protein TusA family.</text>
</comment>